<evidence type="ECO:0008006" key="14">
    <source>
        <dbReference type="Google" id="ProtNLM"/>
    </source>
</evidence>
<keyword evidence="5" id="KW-0812">Transmembrane</keyword>
<dbReference type="GO" id="GO:0046872">
    <property type="term" value="F:metal ion binding"/>
    <property type="evidence" value="ECO:0007669"/>
    <property type="project" value="UniProtKB-KW"/>
</dbReference>
<dbReference type="EMBL" id="JAFIRN010000012">
    <property type="protein sequence ID" value="KAG5838656.1"/>
    <property type="molecule type" value="Genomic_DNA"/>
</dbReference>
<dbReference type="AlphaFoldDB" id="A0A9D3LYE3"/>
<dbReference type="GO" id="GO:0016020">
    <property type="term" value="C:membrane"/>
    <property type="evidence" value="ECO:0007669"/>
    <property type="project" value="UniProtKB-SubCell"/>
</dbReference>
<evidence type="ECO:0000256" key="4">
    <source>
        <dbReference type="ARBA" id="ARBA00022679"/>
    </source>
</evidence>
<keyword evidence="13" id="KW-1185">Reference proteome</keyword>
<feature type="binding site" evidence="11">
    <location>
        <position position="171"/>
    </location>
    <ligand>
        <name>Mn(2+)</name>
        <dbReference type="ChEBI" id="CHEBI:29035"/>
    </ligand>
</feature>
<dbReference type="PANTHER" id="PTHR10462:SF33">
    <property type="entry name" value="ALPHA-1,3-GALACTOSYLTRANSFERASE 2"/>
    <property type="match status" value="1"/>
</dbReference>
<protein>
    <recommendedName>
        <fullName evidence="14">Alpha 1,3-galactosyltransferase 2</fullName>
    </recommendedName>
</protein>
<evidence type="ECO:0000256" key="11">
    <source>
        <dbReference type="PIRSR" id="PIRSR605076-3"/>
    </source>
</evidence>
<evidence type="ECO:0000256" key="6">
    <source>
        <dbReference type="ARBA" id="ARBA00022968"/>
    </source>
</evidence>
<organism evidence="12 13">
    <name type="scientific">Anguilla anguilla</name>
    <name type="common">European freshwater eel</name>
    <name type="synonym">Muraena anguilla</name>
    <dbReference type="NCBI Taxonomy" id="7936"/>
    <lineage>
        <taxon>Eukaryota</taxon>
        <taxon>Metazoa</taxon>
        <taxon>Chordata</taxon>
        <taxon>Craniata</taxon>
        <taxon>Vertebrata</taxon>
        <taxon>Euteleostomi</taxon>
        <taxon>Actinopterygii</taxon>
        <taxon>Neopterygii</taxon>
        <taxon>Teleostei</taxon>
        <taxon>Anguilliformes</taxon>
        <taxon>Anguillidae</taxon>
        <taxon>Anguilla</taxon>
    </lineage>
</organism>
<evidence type="ECO:0000313" key="13">
    <source>
        <dbReference type="Proteomes" id="UP001044222"/>
    </source>
</evidence>
<evidence type="ECO:0000256" key="7">
    <source>
        <dbReference type="ARBA" id="ARBA00022989"/>
    </source>
</evidence>
<feature type="binding site" evidence="10">
    <location>
        <begin position="169"/>
        <end position="171"/>
    </location>
    <ligand>
        <name>UDP-N-acetyl-alpha-D-galactosamine</name>
        <dbReference type="ChEBI" id="CHEBI:67138"/>
    </ligand>
</feature>
<gene>
    <name evidence="12" type="ORF">ANANG_G00225930</name>
</gene>
<dbReference type="GO" id="GO:0005794">
    <property type="term" value="C:Golgi apparatus"/>
    <property type="evidence" value="ECO:0007669"/>
    <property type="project" value="TreeGrafter"/>
</dbReference>
<keyword evidence="11" id="KW-0479">Metal-binding</keyword>
<feature type="binding site" evidence="10">
    <location>
        <position position="259"/>
    </location>
    <ligand>
        <name>an alpha-L-fucosyl-(1-&gt;2)-beta-D-galactosyl derivative</name>
        <dbReference type="ChEBI" id="CHEBI:140327"/>
    </ligand>
</feature>
<evidence type="ECO:0000256" key="8">
    <source>
        <dbReference type="ARBA" id="ARBA00023136"/>
    </source>
</evidence>
<reference evidence="12" key="1">
    <citation type="submission" date="2021-01" db="EMBL/GenBank/DDBJ databases">
        <title>A chromosome-scale assembly of European eel, Anguilla anguilla.</title>
        <authorList>
            <person name="Henkel C."/>
            <person name="Jong-Raadsen S.A."/>
            <person name="Dufour S."/>
            <person name="Weltzien F.-A."/>
            <person name="Palstra A.P."/>
            <person name="Pelster B."/>
            <person name="Spaink H.P."/>
            <person name="Van Den Thillart G.E."/>
            <person name="Jansen H."/>
            <person name="Zahm M."/>
            <person name="Klopp C."/>
            <person name="Cedric C."/>
            <person name="Louis A."/>
            <person name="Berthelot C."/>
            <person name="Parey E."/>
            <person name="Roest Crollius H."/>
            <person name="Montfort J."/>
            <person name="Robinson-Rechavi M."/>
            <person name="Bucao C."/>
            <person name="Bouchez O."/>
            <person name="Gislard M."/>
            <person name="Lluch J."/>
            <person name="Milhes M."/>
            <person name="Lampietro C."/>
            <person name="Lopez Roques C."/>
            <person name="Donnadieu C."/>
            <person name="Braasch I."/>
            <person name="Desvignes T."/>
            <person name="Postlethwait J."/>
            <person name="Bobe J."/>
            <person name="Guiguen Y."/>
            <person name="Dirks R."/>
        </authorList>
    </citation>
    <scope>NUCLEOTIDE SEQUENCE</scope>
    <source>
        <strain evidence="12">Tag_6206</strain>
        <tissue evidence="12">Liver</tissue>
    </source>
</reference>
<dbReference type="Pfam" id="PF03414">
    <property type="entry name" value="Glyco_transf_6"/>
    <property type="match status" value="1"/>
</dbReference>
<evidence type="ECO:0000256" key="9">
    <source>
        <dbReference type="PIRSR" id="PIRSR605076-1"/>
    </source>
</evidence>
<comment type="similarity">
    <text evidence="2">Belongs to the glycosyltransferase 6 family.</text>
</comment>
<feature type="binding site" evidence="11">
    <location>
        <position position="169"/>
    </location>
    <ligand>
        <name>Mn(2+)</name>
        <dbReference type="ChEBI" id="CHEBI:29035"/>
    </ligand>
</feature>
<evidence type="ECO:0000256" key="1">
    <source>
        <dbReference type="ARBA" id="ARBA00004606"/>
    </source>
</evidence>
<feature type="active site" description="Nucleophile" evidence="9">
    <location>
        <position position="259"/>
    </location>
</feature>
<keyword evidence="11" id="KW-0464">Manganese</keyword>
<keyword evidence="8" id="KW-0472">Membrane</keyword>
<feature type="binding site" evidence="10">
    <location>
        <position position="203"/>
    </location>
    <ligand>
        <name>an alpha-L-fucosyl-(1-&gt;2)-beta-D-galactosyl derivative</name>
        <dbReference type="ChEBI" id="CHEBI:140327"/>
    </ligand>
</feature>
<dbReference type="FunFam" id="3.90.550.10:FF:000022">
    <property type="entry name" value="Histo-blood group ABO system transferase"/>
    <property type="match status" value="1"/>
</dbReference>
<evidence type="ECO:0000256" key="3">
    <source>
        <dbReference type="ARBA" id="ARBA00022676"/>
    </source>
</evidence>
<evidence type="ECO:0000313" key="12">
    <source>
        <dbReference type="EMBL" id="KAG5838656.1"/>
    </source>
</evidence>
<dbReference type="GO" id="GO:0016758">
    <property type="term" value="F:hexosyltransferase activity"/>
    <property type="evidence" value="ECO:0007669"/>
    <property type="project" value="InterPro"/>
</dbReference>
<dbReference type="Proteomes" id="UP001044222">
    <property type="component" value="Chromosome 12"/>
</dbReference>
<dbReference type="PANTHER" id="PTHR10462">
    <property type="entry name" value="GLYCOSYLTRANSFERASE-RELATED"/>
    <property type="match status" value="1"/>
</dbReference>
<comment type="subcellular location">
    <subcellularLocation>
        <location evidence="1">Membrane</location>
        <topology evidence="1">Single-pass type II membrane protein</topology>
    </subcellularLocation>
</comment>
<keyword evidence="3" id="KW-0328">Glycosyltransferase</keyword>
<feature type="binding site" evidence="10">
    <location>
        <position position="83"/>
    </location>
    <ligand>
        <name>UDP-N-acetyl-alpha-D-galactosamine</name>
        <dbReference type="ChEBI" id="CHEBI:67138"/>
    </ligand>
</feature>
<dbReference type="InterPro" id="IPR005076">
    <property type="entry name" value="Glyco_trans_6"/>
</dbReference>
<keyword evidence="4" id="KW-0808">Transferase</keyword>
<keyword evidence="6" id="KW-0735">Signal-anchor</keyword>
<evidence type="ECO:0000256" key="5">
    <source>
        <dbReference type="ARBA" id="ARBA00022692"/>
    </source>
</evidence>
<comment type="caution">
    <text evidence="12">The sequence shown here is derived from an EMBL/GenBank/DDBJ whole genome shotgun (WGS) entry which is preliminary data.</text>
</comment>
<dbReference type="GO" id="GO:0005975">
    <property type="term" value="P:carbohydrate metabolic process"/>
    <property type="evidence" value="ECO:0007669"/>
    <property type="project" value="InterPro"/>
</dbReference>
<dbReference type="Gene3D" id="3.90.550.10">
    <property type="entry name" value="Spore Coat Polysaccharide Biosynthesis Protein SpsA, Chain A"/>
    <property type="match status" value="1"/>
</dbReference>
<comment type="cofactor">
    <cofactor evidence="11">
        <name>Mn(2+)</name>
        <dbReference type="ChEBI" id="CHEBI:29035"/>
    </cofactor>
    <text evidence="11">Binds 1 Mn(2+) ion per subunit.</text>
</comment>
<sequence length="308" mass="36022">MTSPWRFFESAVREFRSPPGTKLQTEYHVDSSLDLRSRTDVTTCTDWGAPIMWDGMFDPNIYDEHHKKMGSTVALTVFAIGRYLGMYLMDFLTSAERHFMVGLLVTYYVFTDAPENVSGLNLMAGRTLEIVPVKRHERWQDISMMRMKTIADAIQTRIRHRHRYVFCQDVDQVFVGRFGSEALGESVALLHSSFYNTPQERYTYDHNPNSTAYMEKGDFYYHAAVFGGMWQSVANLTDSCHQGIMADKRNQVEALWHDESHLNKYFWLHKPSKVLSPEYCWNLLNGFSKEIHVQRLRWGEKHYDIVRT</sequence>
<accession>A0A9D3LYE3</accession>
<dbReference type="SUPFAM" id="SSF53448">
    <property type="entry name" value="Nucleotide-diphospho-sugar transferases"/>
    <property type="match status" value="1"/>
</dbReference>
<evidence type="ECO:0000256" key="10">
    <source>
        <dbReference type="PIRSR" id="PIRSR605076-2"/>
    </source>
</evidence>
<feature type="binding site" evidence="10">
    <location>
        <position position="191"/>
    </location>
    <ligand>
        <name>an alpha-L-fucosyl-(1-&gt;2)-beta-D-galactosyl derivative</name>
        <dbReference type="ChEBI" id="CHEBI:140327"/>
    </ligand>
</feature>
<keyword evidence="7" id="KW-1133">Transmembrane helix</keyword>
<dbReference type="GO" id="GO:0031982">
    <property type="term" value="C:vesicle"/>
    <property type="evidence" value="ECO:0007669"/>
    <property type="project" value="TreeGrafter"/>
</dbReference>
<feature type="binding site" evidence="10">
    <location>
        <begin position="78"/>
        <end position="80"/>
    </location>
    <ligand>
        <name>UDP-N-acetyl-alpha-D-galactosamine</name>
        <dbReference type="ChEBI" id="CHEBI:67138"/>
    </ligand>
</feature>
<name>A0A9D3LYE3_ANGAN</name>
<dbReference type="InterPro" id="IPR029044">
    <property type="entry name" value="Nucleotide-diphossugar_trans"/>
</dbReference>
<proteinExistence type="inferred from homology"/>
<evidence type="ECO:0000256" key="2">
    <source>
        <dbReference type="ARBA" id="ARBA00010413"/>
    </source>
</evidence>